<evidence type="ECO:0000313" key="3">
    <source>
        <dbReference type="Proteomes" id="UP001157006"/>
    </source>
</evidence>
<sequence>MKGSKRQVEGIAPNKPRPFKIYKQSGSSSLDPKDNASIVLGDDRDCEHTFPTRDDLCSRSSMWIIQTFDAKKFISSRLHFPEDFFSGYWEIRKMDPYSRLT</sequence>
<keyword evidence="3" id="KW-1185">Reference proteome</keyword>
<evidence type="ECO:0000313" key="2">
    <source>
        <dbReference type="EMBL" id="CAI8611862.1"/>
    </source>
</evidence>
<name>A0AAV1ARE2_VICFA</name>
<protein>
    <submittedName>
        <fullName evidence="2">Uncharacterized protein</fullName>
    </submittedName>
</protein>
<gene>
    <name evidence="2" type="ORF">VFH_V006400</name>
</gene>
<reference evidence="2 3" key="1">
    <citation type="submission" date="2023-01" db="EMBL/GenBank/DDBJ databases">
        <authorList>
            <person name="Kreplak J."/>
        </authorList>
    </citation>
    <scope>NUCLEOTIDE SEQUENCE [LARGE SCALE GENOMIC DNA]</scope>
</reference>
<proteinExistence type="predicted"/>
<dbReference type="EMBL" id="OX451740">
    <property type="protein sequence ID" value="CAI8611862.1"/>
    <property type="molecule type" value="Genomic_DNA"/>
</dbReference>
<dbReference type="AlphaFoldDB" id="A0AAV1ARE2"/>
<dbReference type="Proteomes" id="UP001157006">
    <property type="component" value="Chromosome 5"/>
</dbReference>
<organism evidence="2 3">
    <name type="scientific">Vicia faba</name>
    <name type="common">Broad bean</name>
    <name type="synonym">Faba vulgaris</name>
    <dbReference type="NCBI Taxonomy" id="3906"/>
    <lineage>
        <taxon>Eukaryota</taxon>
        <taxon>Viridiplantae</taxon>
        <taxon>Streptophyta</taxon>
        <taxon>Embryophyta</taxon>
        <taxon>Tracheophyta</taxon>
        <taxon>Spermatophyta</taxon>
        <taxon>Magnoliopsida</taxon>
        <taxon>eudicotyledons</taxon>
        <taxon>Gunneridae</taxon>
        <taxon>Pentapetalae</taxon>
        <taxon>rosids</taxon>
        <taxon>fabids</taxon>
        <taxon>Fabales</taxon>
        <taxon>Fabaceae</taxon>
        <taxon>Papilionoideae</taxon>
        <taxon>50 kb inversion clade</taxon>
        <taxon>NPAAA clade</taxon>
        <taxon>Hologalegina</taxon>
        <taxon>IRL clade</taxon>
        <taxon>Fabeae</taxon>
        <taxon>Vicia</taxon>
    </lineage>
</organism>
<feature type="region of interest" description="Disordered" evidence="1">
    <location>
        <begin position="1"/>
        <end position="34"/>
    </location>
</feature>
<accession>A0AAV1ARE2</accession>
<evidence type="ECO:0000256" key="1">
    <source>
        <dbReference type="SAM" id="MobiDB-lite"/>
    </source>
</evidence>